<gene>
    <name evidence="1" type="ORF">AVEN_176927_1</name>
</gene>
<dbReference type="AlphaFoldDB" id="A0A4Y2K6I0"/>
<dbReference type="Proteomes" id="UP000499080">
    <property type="component" value="Unassembled WGS sequence"/>
</dbReference>
<dbReference type="EMBL" id="BGPR01004236">
    <property type="protein sequence ID" value="GBM97468.1"/>
    <property type="molecule type" value="Genomic_DNA"/>
</dbReference>
<organism evidence="1 2">
    <name type="scientific">Araneus ventricosus</name>
    <name type="common">Orbweaver spider</name>
    <name type="synonym">Epeira ventricosa</name>
    <dbReference type="NCBI Taxonomy" id="182803"/>
    <lineage>
        <taxon>Eukaryota</taxon>
        <taxon>Metazoa</taxon>
        <taxon>Ecdysozoa</taxon>
        <taxon>Arthropoda</taxon>
        <taxon>Chelicerata</taxon>
        <taxon>Arachnida</taxon>
        <taxon>Araneae</taxon>
        <taxon>Araneomorphae</taxon>
        <taxon>Entelegynae</taxon>
        <taxon>Araneoidea</taxon>
        <taxon>Araneidae</taxon>
        <taxon>Araneus</taxon>
    </lineage>
</organism>
<evidence type="ECO:0000313" key="1">
    <source>
        <dbReference type="EMBL" id="GBM97468.1"/>
    </source>
</evidence>
<keyword evidence="2" id="KW-1185">Reference proteome</keyword>
<comment type="caution">
    <text evidence="1">The sequence shown here is derived from an EMBL/GenBank/DDBJ whole genome shotgun (WGS) entry which is preliminary data.</text>
</comment>
<accession>A0A4Y2K6I0</accession>
<protein>
    <submittedName>
        <fullName evidence="1">Uncharacterized protein</fullName>
    </submittedName>
</protein>
<evidence type="ECO:0000313" key="2">
    <source>
        <dbReference type="Proteomes" id="UP000499080"/>
    </source>
</evidence>
<reference evidence="1 2" key="1">
    <citation type="journal article" date="2019" name="Sci. Rep.">
        <title>Orb-weaving spider Araneus ventricosus genome elucidates the spidroin gene catalogue.</title>
        <authorList>
            <person name="Kono N."/>
            <person name="Nakamura H."/>
            <person name="Ohtoshi R."/>
            <person name="Moran D.A.P."/>
            <person name="Shinohara A."/>
            <person name="Yoshida Y."/>
            <person name="Fujiwara M."/>
            <person name="Mori M."/>
            <person name="Tomita M."/>
            <person name="Arakawa K."/>
        </authorList>
    </citation>
    <scope>NUCLEOTIDE SEQUENCE [LARGE SCALE GENOMIC DNA]</scope>
</reference>
<sequence>MRGGRLRISLTTTSATADASSRFPAELSACKQNMASRTDDPAKCELRSVIRFLQAEGWFMENDQCSCFFSDLTMTAKSYSDFWSCPHS</sequence>
<proteinExistence type="predicted"/>
<name>A0A4Y2K6I0_ARAVE</name>